<feature type="transmembrane region" description="Helical" evidence="1">
    <location>
        <begin position="497"/>
        <end position="517"/>
    </location>
</feature>
<feature type="transmembrane region" description="Helical" evidence="1">
    <location>
        <begin position="346"/>
        <end position="363"/>
    </location>
</feature>
<feature type="transmembrane region" description="Helical" evidence="1">
    <location>
        <begin position="178"/>
        <end position="196"/>
    </location>
</feature>
<keyword evidence="3" id="KW-1185">Reference proteome</keyword>
<protein>
    <submittedName>
        <fullName evidence="2">Uncharacterized protein</fullName>
    </submittedName>
</protein>
<keyword evidence="1" id="KW-0812">Transmembrane</keyword>
<feature type="transmembrane region" description="Helical" evidence="1">
    <location>
        <begin position="408"/>
        <end position="431"/>
    </location>
</feature>
<feature type="transmembrane region" description="Helical" evidence="1">
    <location>
        <begin position="437"/>
        <end position="460"/>
    </location>
</feature>
<dbReference type="Proteomes" id="UP000215002">
    <property type="component" value="Chromosome"/>
</dbReference>
<accession>A0A223P3Q6</accession>
<dbReference type="RefSeq" id="WP_094572602.1">
    <property type="nucleotide sequence ID" value="NZ_CP022743.1"/>
</dbReference>
<feature type="transmembrane region" description="Helical" evidence="1">
    <location>
        <begin position="115"/>
        <end position="135"/>
    </location>
</feature>
<keyword evidence="1" id="KW-1133">Transmembrane helix</keyword>
<feature type="transmembrane region" description="Helical" evidence="1">
    <location>
        <begin position="467"/>
        <end position="485"/>
    </location>
</feature>
<dbReference type="EMBL" id="CP022743">
    <property type="protein sequence ID" value="ASU36604.1"/>
    <property type="molecule type" value="Genomic_DNA"/>
</dbReference>
<name>A0A223P3Q6_9SPHI</name>
<feature type="transmembrane region" description="Helical" evidence="1">
    <location>
        <begin position="21"/>
        <end position="39"/>
    </location>
</feature>
<reference evidence="2 3" key="1">
    <citation type="submission" date="2017-08" db="EMBL/GenBank/DDBJ databases">
        <title>Complete genome sequence of Mucilaginibacter sp. strain BJC16-A31.</title>
        <authorList>
            <consortium name="Henan University of Science and Technology"/>
            <person name="You X."/>
        </authorList>
    </citation>
    <scope>NUCLEOTIDE SEQUENCE [LARGE SCALE GENOMIC DNA]</scope>
    <source>
        <strain evidence="2 3">BJC16-A31</strain>
    </source>
</reference>
<feature type="transmembrane region" description="Helical" evidence="1">
    <location>
        <begin position="265"/>
        <end position="285"/>
    </location>
</feature>
<evidence type="ECO:0000256" key="1">
    <source>
        <dbReference type="SAM" id="Phobius"/>
    </source>
</evidence>
<keyword evidence="1" id="KW-0472">Membrane</keyword>
<dbReference type="AlphaFoldDB" id="A0A223P3Q6"/>
<sequence>MKYIYSIIKADYLQRTRSYSFLITLAITVYGAYSFVPPPTASYTTLNIVGYKGVYNSAWVGYVSAMMTTIMLSLYGFFLVNSGIKKDIDTEVGLIIATTPITNFEYLLSKMLSNFLVLLTITGITFSVSIVMFFIRTSGYPFIIANFMLPYLLFAIPALLTISALAVVAEVFLGKRNILQYIIFIFLFGVIMANVTNARNNTVAVFIDPFGVRTMTHSITDKVNAQFHESVPAVNLGFTFNAKHAFKTFVWDGISWSGIFFLSRLVWICFAFGIVYISSFFFHRFDFKQSISKKKKGSIFAGAPEMSVSPAKSINIALLPPVITDYSIFPFVKTEILLLIRKGSKWFWLINGALWLSMFFAPLNITHAYLLPVLLFLQVTRWSDLATKEKTNRLHYFTFSSYKPLQRMLPAQLLAGIIMALALTLPVLVRYIFASDIYHVITIINGGIFVVMLAVCLGILSDGKKLYEIMFFMLTYCIVEKIPIADYLGAMQHDSRTGFIITMLLFNLFFGAVSFTVRGYQVRHL</sequence>
<evidence type="ECO:0000313" key="3">
    <source>
        <dbReference type="Proteomes" id="UP000215002"/>
    </source>
</evidence>
<feature type="transmembrane region" description="Helical" evidence="1">
    <location>
        <begin position="59"/>
        <end position="80"/>
    </location>
</feature>
<feature type="transmembrane region" description="Helical" evidence="1">
    <location>
        <begin position="147"/>
        <end position="171"/>
    </location>
</feature>
<proteinExistence type="predicted"/>
<evidence type="ECO:0000313" key="2">
    <source>
        <dbReference type="EMBL" id="ASU36604.1"/>
    </source>
</evidence>
<dbReference type="KEGG" id="muc:MuYL_4721"/>
<organism evidence="2 3">
    <name type="scientific">Mucilaginibacter xinganensis</name>
    <dbReference type="NCBI Taxonomy" id="1234841"/>
    <lineage>
        <taxon>Bacteria</taxon>
        <taxon>Pseudomonadati</taxon>
        <taxon>Bacteroidota</taxon>
        <taxon>Sphingobacteriia</taxon>
        <taxon>Sphingobacteriales</taxon>
        <taxon>Sphingobacteriaceae</taxon>
        <taxon>Mucilaginibacter</taxon>
    </lineage>
</organism>
<dbReference type="OrthoDB" id="6017159at2"/>
<gene>
    <name evidence="2" type="ORF">MuYL_4721</name>
</gene>